<dbReference type="AlphaFoldDB" id="A0AAN7VDG0"/>
<dbReference type="GO" id="GO:0008010">
    <property type="term" value="F:structural constituent of chitin-based larval cuticle"/>
    <property type="evidence" value="ECO:0007669"/>
    <property type="project" value="TreeGrafter"/>
</dbReference>
<keyword evidence="5" id="KW-1185">Reference proteome</keyword>
<dbReference type="Pfam" id="PF00379">
    <property type="entry name" value="Chitin_bind_4"/>
    <property type="match status" value="1"/>
</dbReference>
<gene>
    <name evidence="4" type="ORF">RI129_005049</name>
</gene>
<reference evidence="4 5" key="1">
    <citation type="journal article" date="2024" name="Insects">
        <title>An Improved Chromosome-Level Genome Assembly of the Firefly Pyrocoelia pectoralis.</title>
        <authorList>
            <person name="Fu X."/>
            <person name="Meyer-Rochow V.B."/>
            <person name="Ballantyne L."/>
            <person name="Zhu X."/>
        </authorList>
    </citation>
    <scope>NUCLEOTIDE SEQUENCE [LARGE SCALE GENOMIC DNA]</scope>
    <source>
        <strain evidence="4">XCY_ONT2</strain>
    </source>
</reference>
<keyword evidence="3" id="KW-0732">Signal</keyword>
<evidence type="ECO:0000256" key="1">
    <source>
        <dbReference type="ARBA" id="ARBA00022460"/>
    </source>
</evidence>
<name>A0AAN7VDG0_9COLE</name>
<evidence type="ECO:0000313" key="4">
    <source>
        <dbReference type="EMBL" id="KAK5646585.1"/>
    </source>
</evidence>
<evidence type="ECO:0000256" key="3">
    <source>
        <dbReference type="SAM" id="SignalP"/>
    </source>
</evidence>
<feature type="chain" id="PRO_5042959141" evidence="3">
    <location>
        <begin position="17"/>
        <end position="127"/>
    </location>
</feature>
<evidence type="ECO:0000313" key="5">
    <source>
        <dbReference type="Proteomes" id="UP001329430"/>
    </source>
</evidence>
<protein>
    <submittedName>
        <fullName evidence="4">Uncharacterized protein</fullName>
    </submittedName>
</protein>
<dbReference type="InterPro" id="IPR031311">
    <property type="entry name" value="CHIT_BIND_RR_consensus"/>
</dbReference>
<comment type="caution">
    <text evidence="4">The sequence shown here is derived from an EMBL/GenBank/DDBJ whole genome shotgun (WGS) entry which is preliminary data.</text>
</comment>
<dbReference type="PANTHER" id="PTHR10380">
    <property type="entry name" value="CUTICLE PROTEIN"/>
    <property type="match status" value="1"/>
</dbReference>
<keyword evidence="1 2" id="KW-0193">Cuticle</keyword>
<dbReference type="PRINTS" id="PR00947">
    <property type="entry name" value="CUTICLE"/>
</dbReference>
<dbReference type="PROSITE" id="PS51155">
    <property type="entry name" value="CHIT_BIND_RR_2"/>
    <property type="match status" value="1"/>
</dbReference>
<feature type="signal peptide" evidence="3">
    <location>
        <begin position="1"/>
        <end position="16"/>
    </location>
</feature>
<proteinExistence type="predicted"/>
<organism evidence="4 5">
    <name type="scientific">Pyrocoelia pectoralis</name>
    <dbReference type="NCBI Taxonomy" id="417401"/>
    <lineage>
        <taxon>Eukaryota</taxon>
        <taxon>Metazoa</taxon>
        <taxon>Ecdysozoa</taxon>
        <taxon>Arthropoda</taxon>
        <taxon>Hexapoda</taxon>
        <taxon>Insecta</taxon>
        <taxon>Pterygota</taxon>
        <taxon>Neoptera</taxon>
        <taxon>Endopterygota</taxon>
        <taxon>Coleoptera</taxon>
        <taxon>Polyphaga</taxon>
        <taxon>Elateriformia</taxon>
        <taxon>Elateroidea</taxon>
        <taxon>Lampyridae</taxon>
        <taxon>Lampyrinae</taxon>
        <taxon>Pyrocoelia</taxon>
    </lineage>
</organism>
<dbReference type="InterPro" id="IPR050468">
    <property type="entry name" value="Cuticle_Struct_Prot"/>
</dbReference>
<dbReference type="Proteomes" id="UP001329430">
    <property type="component" value="Chromosome 3"/>
</dbReference>
<dbReference type="PROSITE" id="PS00233">
    <property type="entry name" value="CHIT_BIND_RR_1"/>
    <property type="match status" value="1"/>
</dbReference>
<dbReference type="EMBL" id="JAVRBK010000003">
    <property type="protein sequence ID" value="KAK5646585.1"/>
    <property type="molecule type" value="Genomic_DNA"/>
</dbReference>
<dbReference type="GO" id="GO:0062129">
    <property type="term" value="C:chitin-based extracellular matrix"/>
    <property type="evidence" value="ECO:0007669"/>
    <property type="project" value="TreeGrafter"/>
</dbReference>
<sequence>MFKVIVISACILASIAAPPPEQVPQIIEQESEVDVGGKYHYKFATSDGTKAEQQGELKQIGNEVGGIASGFYEYTDNNGTHYKVTYTADEHGFVATGDHIPGIPEAIARGLKWSEEHPYKEPEQKKQ</sequence>
<dbReference type="PANTHER" id="PTHR10380:SF229">
    <property type="entry name" value="CUTICULAR PROTEIN 49AF, ISOFORM A"/>
    <property type="match status" value="1"/>
</dbReference>
<evidence type="ECO:0000256" key="2">
    <source>
        <dbReference type="PROSITE-ProRule" id="PRU00497"/>
    </source>
</evidence>
<dbReference type="InterPro" id="IPR000618">
    <property type="entry name" value="Insect_cuticle"/>
</dbReference>
<accession>A0AAN7VDG0</accession>